<evidence type="ECO:0000313" key="3">
    <source>
        <dbReference type="Proteomes" id="UP000617628"/>
    </source>
</evidence>
<evidence type="ECO:0000256" key="1">
    <source>
        <dbReference type="SAM" id="SignalP"/>
    </source>
</evidence>
<dbReference type="AlphaFoldDB" id="A0A934RV90"/>
<protein>
    <submittedName>
        <fullName evidence="2">Uncharacterized protein</fullName>
    </submittedName>
</protein>
<comment type="caution">
    <text evidence="2">The sequence shown here is derived from an EMBL/GenBank/DDBJ whole genome shotgun (WGS) entry which is preliminary data.</text>
</comment>
<dbReference type="EMBL" id="JAENIL010000015">
    <property type="protein sequence ID" value="MBK1877091.1"/>
    <property type="molecule type" value="Genomic_DNA"/>
</dbReference>
<keyword evidence="1" id="KW-0732">Signal</keyword>
<dbReference type="RefSeq" id="WP_200355308.1">
    <property type="nucleotide sequence ID" value="NZ_JAENIL010000015.1"/>
</dbReference>
<keyword evidence="3" id="KW-1185">Reference proteome</keyword>
<sequence>MKLKIPILLLVMFAAVTAVESRGIPNGIKKIVGGEAFWDGGSIILEFVDEDQRKWQAYLNWSLGEKKERKKKSITVTELSNGFGEKIIHEEGKLLEKNSKIEERFLKDLSRAIDEGRTEGEHTLEMAKQFLEKKRRSNKAVEAMPTNVRLFCHDPMNTNLNRLGTSIEVGIASL</sequence>
<reference evidence="2" key="1">
    <citation type="submission" date="2021-01" db="EMBL/GenBank/DDBJ databases">
        <title>Modified the classification status of verrucomicrobia.</title>
        <authorList>
            <person name="Feng X."/>
        </authorList>
    </citation>
    <scope>NUCLEOTIDE SEQUENCE</scope>
    <source>
        <strain evidence="2">KCTC 13126</strain>
    </source>
</reference>
<name>A0A934RV90_9BACT</name>
<evidence type="ECO:0000313" key="2">
    <source>
        <dbReference type="EMBL" id="MBK1877091.1"/>
    </source>
</evidence>
<proteinExistence type="predicted"/>
<feature type="signal peptide" evidence="1">
    <location>
        <begin position="1"/>
        <end position="18"/>
    </location>
</feature>
<organism evidence="2 3">
    <name type="scientific">Pelagicoccus mobilis</name>
    <dbReference type="NCBI Taxonomy" id="415221"/>
    <lineage>
        <taxon>Bacteria</taxon>
        <taxon>Pseudomonadati</taxon>
        <taxon>Verrucomicrobiota</taxon>
        <taxon>Opitutia</taxon>
        <taxon>Puniceicoccales</taxon>
        <taxon>Pelagicoccaceae</taxon>
        <taxon>Pelagicoccus</taxon>
    </lineage>
</organism>
<feature type="chain" id="PRO_5037602224" evidence="1">
    <location>
        <begin position="19"/>
        <end position="174"/>
    </location>
</feature>
<dbReference type="Proteomes" id="UP000617628">
    <property type="component" value="Unassembled WGS sequence"/>
</dbReference>
<gene>
    <name evidence="2" type="ORF">JIN87_09440</name>
</gene>
<accession>A0A934RV90</accession>